<feature type="domain" description="DUF7708" evidence="3">
    <location>
        <begin position="70"/>
        <end position="203"/>
    </location>
</feature>
<feature type="region of interest" description="Disordered" evidence="2">
    <location>
        <begin position="809"/>
        <end position="832"/>
    </location>
</feature>
<protein>
    <submittedName>
        <fullName evidence="5">Uncharacterized protein</fullName>
    </submittedName>
</protein>
<dbReference type="InterPro" id="IPR011990">
    <property type="entry name" value="TPR-like_helical_dom_sf"/>
</dbReference>
<proteinExistence type="predicted"/>
<dbReference type="EMBL" id="JAADJZ010000002">
    <property type="protein sequence ID" value="KAF2877267.1"/>
    <property type="molecule type" value="Genomic_DNA"/>
</dbReference>
<dbReference type="SUPFAM" id="SSF52540">
    <property type="entry name" value="P-loop containing nucleoside triphosphate hydrolases"/>
    <property type="match status" value="1"/>
</dbReference>
<evidence type="ECO:0000313" key="5">
    <source>
        <dbReference type="EMBL" id="KAF2877267.1"/>
    </source>
</evidence>
<evidence type="ECO:0000256" key="1">
    <source>
        <dbReference type="ARBA" id="ARBA00022737"/>
    </source>
</evidence>
<accession>A0A7C8IPL6</accession>
<dbReference type="Proteomes" id="UP000481861">
    <property type="component" value="Unassembled WGS sequence"/>
</dbReference>
<dbReference type="Gene3D" id="1.25.40.10">
    <property type="entry name" value="Tetratricopeptide repeat domain"/>
    <property type="match status" value="2"/>
</dbReference>
<evidence type="ECO:0000259" key="3">
    <source>
        <dbReference type="Pfam" id="PF24809"/>
    </source>
</evidence>
<dbReference type="InterPro" id="IPR056884">
    <property type="entry name" value="NPHP3-like_N"/>
</dbReference>
<dbReference type="PANTHER" id="PTHR10039">
    <property type="entry name" value="AMELOGENIN"/>
    <property type="match status" value="1"/>
</dbReference>
<feature type="domain" description="Nephrocystin 3-like N-terminal" evidence="4">
    <location>
        <begin position="255"/>
        <end position="416"/>
    </location>
</feature>
<reference evidence="5 6" key="1">
    <citation type="submission" date="2020-01" db="EMBL/GenBank/DDBJ databases">
        <authorList>
            <consortium name="DOE Joint Genome Institute"/>
            <person name="Haridas S."/>
            <person name="Albert R."/>
            <person name="Binder M."/>
            <person name="Bloem J."/>
            <person name="Labutti K."/>
            <person name="Salamov A."/>
            <person name="Andreopoulos B."/>
            <person name="Baker S.E."/>
            <person name="Barry K."/>
            <person name="Bills G."/>
            <person name="Bluhm B.H."/>
            <person name="Cannon C."/>
            <person name="Castanera R."/>
            <person name="Culley D.E."/>
            <person name="Daum C."/>
            <person name="Ezra D."/>
            <person name="Gonzalez J.B."/>
            <person name="Henrissat B."/>
            <person name="Kuo A."/>
            <person name="Liang C."/>
            <person name="Lipzen A."/>
            <person name="Lutzoni F."/>
            <person name="Magnuson J."/>
            <person name="Mondo S."/>
            <person name="Nolan M."/>
            <person name="Ohm R."/>
            <person name="Pangilinan J."/>
            <person name="Park H.-J.H."/>
            <person name="Ramirez L."/>
            <person name="Alfaro M."/>
            <person name="Sun H."/>
            <person name="Tritt A."/>
            <person name="Yoshinaga Y."/>
            <person name="Zwiers L.-H.L."/>
            <person name="Turgeon B.G."/>
            <person name="Goodwin S.B."/>
            <person name="Spatafora J.W."/>
            <person name="Crous P.W."/>
            <person name="Grigoriev I.V."/>
        </authorList>
    </citation>
    <scope>NUCLEOTIDE SEQUENCE [LARGE SCALE GENOMIC DNA]</scope>
    <source>
        <strain evidence="5 6">CBS 611.86</strain>
    </source>
</reference>
<dbReference type="Pfam" id="PF24809">
    <property type="entry name" value="DUF7708"/>
    <property type="match status" value="1"/>
</dbReference>
<evidence type="ECO:0000313" key="6">
    <source>
        <dbReference type="Proteomes" id="UP000481861"/>
    </source>
</evidence>
<evidence type="ECO:0000259" key="4">
    <source>
        <dbReference type="Pfam" id="PF24883"/>
    </source>
</evidence>
<gene>
    <name evidence="5" type="ORF">BDV95DRAFT_141985</name>
</gene>
<evidence type="ECO:0000256" key="2">
    <source>
        <dbReference type="SAM" id="MobiDB-lite"/>
    </source>
</evidence>
<dbReference type="Pfam" id="PF24883">
    <property type="entry name" value="NPHP3_N"/>
    <property type="match status" value="1"/>
</dbReference>
<keyword evidence="1" id="KW-0677">Repeat</keyword>
<keyword evidence="6" id="KW-1185">Reference proteome</keyword>
<comment type="caution">
    <text evidence="5">The sequence shown here is derived from an EMBL/GenBank/DDBJ whole genome shotgun (WGS) entry which is preliminary data.</text>
</comment>
<sequence length="1379" mass="157267">MVLLIMSVPSSTQDPLKEAVQNAKNAFSRLPNGDQTFQQCISSPVSIVDAIEKAQELQKEKKSTKILEGLQKHTAWLQNLSSVVDVVVQTEAGIGCPMWAPLKFLLQVVNQHSRAGEEIARLLHTVATCFRQVKLYQELGQDQTLHIPFLVLFTDIVDFSVQAIRYFGRSSVRRLAGLVFQPHKHEFAAMRERIREHGSDIRDAVFARELLHAKQARDFEASERQRRFRTRCEKWLRPCALNNVHHRQLQSRTKGTCQWIQQNPRFLEWRDRQGASTAERAFLISGTHGSGKSILASSIIEQFQKEGHRTLFFYFSSTDTHRQTVDSVARSFLARLLKQDPGDQVDRIIGALMDEGEQPLPVELWGALATVLKLQSLPTFCVIDGLDESTDQQEVCVRIAEILEGVKNVKCLLLARPQAFEALPTPMASKVYLLEIDVSLTQDDINTFLSEELDKIPLIETANLRDLAFDTLQEKSSNLFLWVRLMMSDLGKACTKHELKERLRNVPTGLEDAYRLVFLRIMQRLDDWEIQRTRTILALIITARRPLRVEEMSYALGLWMRSRSKSITISLEEFMPFDAEKTILSGCGDLAVVANGTVVLNHSSAKDFLCRDEMQWTRPNDKQLLGFRIDPTETHGVLASLCLDYMDLQDLGYPMKEPDTLIELRRQHPFVEYASYNFFFHLRNSPVGFAGVIDRLKSIASTSRLISWIEHGAVSWTEEAFDSSLMAMDDYSEEYVQQWQSMIGYDDEVRVSATTQLNQELALRTSEFGPGDYRTVIFSGIISFTSLGETHTSSSGGLLQFDIEMPDMDCSRDAAPQGQPGSPRNAQVSQIPPHQDAVSVLNDAARYLTHSQIVPSHSIAMFLRIMRHCSQLQNARQLVDPLLLLFQLILQKAKTLPVYVVLGICEFFENVGKAEQGLQLCLEILPRVDGRGSRAESLTYRYLARQYKTMEGKQADAIMCVQRVVSVKEHFWLMEDNRRNVVNSMVDPDERIKFLKNLLELDTKRYGKQATATLETQFQLARTFSQVGATDEAMEMMRATWIAGKKRQRHDSNATFEACKQMGIWLQNDRRFHEAQAHYIDLCTWIGSATRANHDWYRDTHDRLAQTLDSLGRPEDSLRHSLKAYSVAKKFALAEARYSLGSMVYSLIGTSRYKHSTQREKLLLTYANPYGKAGKPDLDIMKALASALEIYHQYEEAAMIWQRVLVAETAQFPDDPKRLLATRRSLNDALERLDRHEESILSRRSIAESLKKRYGEDDDDYTAEQESLALTLYNLNRWDEALQCWHALGINTTGLPPAWRTTIDQICTDRMLSRYDNARDFWADVRKDPRVFESCLTKETAVALWQIASALMEGWEVGSKLTAMEGRGSVAVWDDLSVD</sequence>
<dbReference type="InterPro" id="IPR056125">
    <property type="entry name" value="DUF7708"/>
</dbReference>
<name>A0A7C8IPL6_9PLEO</name>
<dbReference type="PANTHER" id="PTHR10039:SF14">
    <property type="entry name" value="NACHT DOMAIN-CONTAINING PROTEIN"/>
    <property type="match status" value="1"/>
</dbReference>
<organism evidence="5 6">
    <name type="scientific">Massariosphaeria phaeospora</name>
    <dbReference type="NCBI Taxonomy" id="100035"/>
    <lineage>
        <taxon>Eukaryota</taxon>
        <taxon>Fungi</taxon>
        <taxon>Dikarya</taxon>
        <taxon>Ascomycota</taxon>
        <taxon>Pezizomycotina</taxon>
        <taxon>Dothideomycetes</taxon>
        <taxon>Pleosporomycetidae</taxon>
        <taxon>Pleosporales</taxon>
        <taxon>Pleosporales incertae sedis</taxon>
        <taxon>Massariosphaeria</taxon>
    </lineage>
</organism>
<dbReference type="InterPro" id="IPR027417">
    <property type="entry name" value="P-loop_NTPase"/>
</dbReference>
<dbReference type="SUPFAM" id="SSF48452">
    <property type="entry name" value="TPR-like"/>
    <property type="match status" value="1"/>
</dbReference>
<dbReference type="OrthoDB" id="5430339at2759"/>
<feature type="compositionally biased region" description="Polar residues" evidence="2">
    <location>
        <begin position="819"/>
        <end position="832"/>
    </location>
</feature>
<dbReference type="Gene3D" id="3.40.50.300">
    <property type="entry name" value="P-loop containing nucleotide triphosphate hydrolases"/>
    <property type="match status" value="1"/>
</dbReference>